<keyword evidence="1" id="KW-0472">Membrane</keyword>
<gene>
    <name evidence="2" type="ORF">PG915_12360</name>
</gene>
<dbReference type="EMBL" id="CP115920">
    <property type="protein sequence ID" value="XCD15372.1"/>
    <property type="molecule type" value="Genomic_DNA"/>
</dbReference>
<organism evidence="2">
    <name type="scientific">Vibrio chaetopteri</name>
    <dbReference type="NCBI Taxonomy" id="3016528"/>
    <lineage>
        <taxon>Bacteria</taxon>
        <taxon>Pseudomonadati</taxon>
        <taxon>Pseudomonadota</taxon>
        <taxon>Gammaproteobacteria</taxon>
        <taxon>Vibrionales</taxon>
        <taxon>Vibrionaceae</taxon>
        <taxon>Vibrio</taxon>
    </lineage>
</organism>
<keyword evidence="1" id="KW-1133">Transmembrane helix</keyword>
<feature type="transmembrane region" description="Helical" evidence="1">
    <location>
        <begin position="25"/>
        <end position="43"/>
    </location>
</feature>
<dbReference type="AlphaFoldDB" id="A0AAU8BGC5"/>
<keyword evidence="1" id="KW-0812">Transmembrane</keyword>
<evidence type="ECO:0000313" key="2">
    <source>
        <dbReference type="EMBL" id="XCD15372.1"/>
    </source>
</evidence>
<name>A0AAU8BGC5_9VIBR</name>
<reference evidence="2" key="1">
    <citation type="submission" date="2023-01" db="EMBL/GenBank/DDBJ databases">
        <title>Vibrio sp. CB1-14 genome sequencing.</title>
        <authorList>
            <person name="Otstavnykh N."/>
            <person name="Isaeva M."/>
            <person name="Meleshko D."/>
        </authorList>
    </citation>
    <scope>NUCLEOTIDE SEQUENCE</scope>
    <source>
        <strain evidence="2">CB1-14</strain>
    </source>
</reference>
<evidence type="ECO:0000256" key="1">
    <source>
        <dbReference type="SAM" id="Phobius"/>
    </source>
</evidence>
<accession>A0AAU8BGC5</accession>
<sequence>MIKENQQKPHHDSTTVIQYQDSDPWWFSVLLVVFTYLLLAFVLPDQLSKGDQDTAAFIDTVSRFALPIAMTWCIPSLVTRAKQLIISKRQFA</sequence>
<dbReference type="RefSeq" id="WP_353496794.1">
    <property type="nucleotide sequence ID" value="NZ_CP115920.1"/>
</dbReference>
<dbReference type="KEGG" id="vck:PG915_12360"/>
<proteinExistence type="predicted"/>
<protein>
    <submittedName>
        <fullName evidence="2">Uncharacterized protein</fullName>
    </submittedName>
</protein>